<evidence type="ECO:0000313" key="20">
    <source>
        <dbReference type="Proteomes" id="UP000734854"/>
    </source>
</evidence>
<dbReference type="FunFam" id="2.60.120.650:FF:000023">
    <property type="entry name" value="Probable lysine-specific demethylase ELF6"/>
    <property type="match status" value="1"/>
</dbReference>
<evidence type="ECO:0000256" key="6">
    <source>
        <dbReference type="ARBA" id="ARBA00022833"/>
    </source>
</evidence>
<evidence type="ECO:0000256" key="8">
    <source>
        <dbReference type="ARBA" id="ARBA00022964"/>
    </source>
</evidence>
<dbReference type="Gene3D" id="3.30.160.60">
    <property type="entry name" value="Classic Zinc Finger"/>
    <property type="match status" value="2"/>
</dbReference>
<evidence type="ECO:0000256" key="7">
    <source>
        <dbReference type="ARBA" id="ARBA00022853"/>
    </source>
</evidence>
<dbReference type="PROSITE" id="PS51184">
    <property type="entry name" value="JMJC"/>
    <property type="match status" value="1"/>
</dbReference>
<evidence type="ECO:0000256" key="10">
    <source>
        <dbReference type="ARBA" id="ARBA00023004"/>
    </source>
</evidence>
<dbReference type="InterPro" id="IPR013087">
    <property type="entry name" value="Znf_C2H2_type"/>
</dbReference>
<name>A0A8J5GXN0_ZINOF</name>
<feature type="domain" description="JmjN" evidence="17">
    <location>
        <begin position="32"/>
        <end position="73"/>
    </location>
</feature>
<dbReference type="PANTHER" id="PTHR10694">
    <property type="entry name" value="LYSINE-SPECIFIC DEMETHYLASE"/>
    <property type="match status" value="1"/>
</dbReference>
<keyword evidence="12" id="KW-0804">Transcription</keyword>
<dbReference type="InterPro" id="IPR036236">
    <property type="entry name" value="Znf_C2H2_sf"/>
</dbReference>
<dbReference type="GO" id="GO:0005634">
    <property type="term" value="C:nucleus"/>
    <property type="evidence" value="ECO:0007669"/>
    <property type="project" value="UniProtKB-SubCell"/>
</dbReference>
<dbReference type="FunFam" id="3.30.160.60:FF:000747">
    <property type="entry name" value="Probable lysine-specific demethylase ELF6"/>
    <property type="match status" value="1"/>
</dbReference>
<keyword evidence="13" id="KW-0539">Nucleus</keyword>
<feature type="compositionally biased region" description="Polar residues" evidence="15">
    <location>
        <begin position="1135"/>
        <end position="1146"/>
    </location>
</feature>
<dbReference type="GO" id="GO:0040029">
    <property type="term" value="P:epigenetic regulation of gene expression"/>
    <property type="evidence" value="ECO:0007669"/>
    <property type="project" value="UniProtKB-ARBA"/>
</dbReference>
<dbReference type="Proteomes" id="UP000734854">
    <property type="component" value="Unassembled WGS sequence"/>
</dbReference>
<dbReference type="SUPFAM" id="SSF51197">
    <property type="entry name" value="Clavaminate synthase-like"/>
    <property type="match status" value="1"/>
</dbReference>
<evidence type="ECO:0000259" key="18">
    <source>
        <dbReference type="PROSITE" id="PS51184"/>
    </source>
</evidence>
<evidence type="ECO:0000256" key="1">
    <source>
        <dbReference type="ARBA" id="ARBA00001954"/>
    </source>
</evidence>
<gene>
    <name evidence="19" type="ORF">ZIOFF_020269</name>
</gene>
<dbReference type="InterPro" id="IPR003349">
    <property type="entry name" value="JmjN"/>
</dbReference>
<dbReference type="PROSITE" id="PS50157">
    <property type="entry name" value="ZINC_FINGER_C2H2_2"/>
    <property type="match status" value="3"/>
</dbReference>
<dbReference type="GO" id="GO:0008270">
    <property type="term" value="F:zinc ion binding"/>
    <property type="evidence" value="ECO:0007669"/>
    <property type="project" value="UniProtKB-KW"/>
</dbReference>
<feature type="domain" description="C2H2-type" evidence="16">
    <location>
        <begin position="1380"/>
        <end position="1409"/>
    </location>
</feature>
<feature type="region of interest" description="Disordered" evidence="15">
    <location>
        <begin position="514"/>
        <end position="548"/>
    </location>
</feature>
<dbReference type="InterPro" id="IPR003347">
    <property type="entry name" value="JmjC_dom"/>
</dbReference>
<dbReference type="Gene3D" id="2.60.120.650">
    <property type="entry name" value="Cupin"/>
    <property type="match status" value="1"/>
</dbReference>
<evidence type="ECO:0000256" key="11">
    <source>
        <dbReference type="ARBA" id="ARBA00023015"/>
    </source>
</evidence>
<dbReference type="SMART" id="SM00355">
    <property type="entry name" value="ZnF_C2H2"/>
    <property type="match status" value="4"/>
</dbReference>
<evidence type="ECO:0000256" key="14">
    <source>
        <dbReference type="PROSITE-ProRule" id="PRU00042"/>
    </source>
</evidence>
<dbReference type="Pfam" id="PF02375">
    <property type="entry name" value="JmjN"/>
    <property type="match status" value="1"/>
</dbReference>
<keyword evidence="9" id="KW-0560">Oxidoreductase</keyword>
<keyword evidence="6" id="KW-0862">Zinc</keyword>
<feature type="domain" description="C2H2-type" evidence="16">
    <location>
        <begin position="1410"/>
        <end position="1441"/>
    </location>
</feature>
<feature type="compositionally biased region" description="Polar residues" evidence="15">
    <location>
        <begin position="750"/>
        <end position="768"/>
    </location>
</feature>
<keyword evidence="5 14" id="KW-0863">Zinc-finger</keyword>
<feature type="domain" description="JmjC" evidence="18">
    <location>
        <begin position="207"/>
        <end position="376"/>
    </location>
</feature>
<dbReference type="Pfam" id="PF02373">
    <property type="entry name" value="JmjC"/>
    <property type="match status" value="1"/>
</dbReference>
<sequence>MASTTSSSAPGVVTPETLPLEVPPWLKALPLAPEFHPTEQEFLDPIAYILKIEKEASSYGICKIVPPFPPAPKKTVVANLNRSFTARNPLGNGGRKSSSFTTRQQQVGFCPRRPRPVRKPVWQSGERYTLQQFEAKARQLERSHLRRAAGRKAASPDALSPVEIETLFWRASADKPFAVEYANDMPGSGFPPLASSTRRWRDDVPANIGESAWNMRGVSRGKGSLLRFMKEEIPGVTSPMVYVAMLFSWFAWHVEDHELHSLNYLHMGAGKTWYGVPRDARLAFEEVVRVHGYGGEVNPLVTYAILGEKTTVMSPEVLVGVGIPCCRLVQNAGDFVVTFPGAYHTGFCHGFNCGEAANIATPEWLRFAKEAAVRRASINYPPMVSHYQLLYALALSLSRRFACDGSEPRSSRLKDKMKGEGEEVVKNAFVQSVIQNNRLLDILLDAGTSCVVLPQNTSQSPFYANSLVRSQVKIKPRLSLGLCSHQEAVDARLVPSNDVGPGWNSRTRDFNGLFSSRGNSSESDKMISSNRSSELASPCSTSLHSEGEKDGTIQANGLLDQGLLSCVTCGILSFACVAIIQPRESAAKYLISTDCNFLKDHIIGSGDVTSVNTNTNWKTNGNNLVTGIAQGSDQSIGLFSDVTCPRDTSALELLASVYADMSDIEDDVQNEKPMSRENDMKDSTLCNGDHHSESAVALQNHFSKEALCELDLCLLDSQISTSAQSPHSSGVSKYLDGKTVGIVDGTSQIKSEISSPNQSETRDIVNTSDSEDNGTVRFEGEPRDVSCKKLYGVCEKIVTAGNYYSRLTMGNQTSFSSNISVKRDICGNPTMLGIRAGIHSEIKHFDSKLLISTPSVMQGSDKDSSRMHVFCLEHAAEVEKRLQPVGGVHMMLLCHPDAYILSSFGDIASDFPVMVNAVYPKIEMEAKSLARELGIDYAWKNVKFREANEEDQIKTKAALEDEEVMPVNIDWTVKLGINLYYTASLSKSPLYSKQVPYNPIIYKAFGYNSVRNSPVKSKASGRRSGRQKKIVVSGRWCGKVWMSNQVHPFLAYKNEAQDQDQHEEMFSLDPDQKTLVDTDTDHTSKASSKRKQSDGNLSASRSGKKRKKSTRMEKSKNPRYSRTDPNPKPEDVSETPASISGRTLRNTRARQNESASKLKLSSKNESGGPSSRLRKRPSKSDDLKNKLTVKRQSTKWKTKRSQPLHLTTKDEDEQDVNDKQSAKRKTKKSQPVNLTTKDEDEPYTSDKRSAKRKTKKSQPVNLTTKDEDEPYMCDKQSAKRKPKKSHPMNLTTKDEDETYTCDKRYAKRKPKKSQPVNLTTKEEDGQYTCDIEGCSMSFSTKHELTLHKRDICPVKGCGKKFFSHKYLVQHRKVHTDDRPLVCPWKGCKMTFKWPWARTEHIRVHTGDRPYVCSEPDCGQTFRFVSDFSRHKRKTGHSVKRGRR</sequence>
<dbReference type="GO" id="GO:0000785">
    <property type="term" value="C:chromatin"/>
    <property type="evidence" value="ECO:0007669"/>
    <property type="project" value="TreeGrafter"/>
</dbReference>
<reference evidence="19 20" key="1">
    <citation type="submission" date="2020-08" db="EMBL/GenBank/DDBJ databases">
        <title>Plant Genome Project.</title>
        <authorList>
            <person name="Zhang R.-G."/>
        </authorList>
    </citation>
    <scope>NUCLEOTIDE SEQUENCE [LARGE SCALE GENOMIC DNA]</scope>
    <source>
        <tissue evidence="19">Rhizome</tissue>
    </source>
</reference>
<evidence type="ECO:0000256" key="2">
    <source>
        <dbReference type="ARBA" id="ARBA00004123"/>
    </source>
</evidence>
<evidence type="ECO:0000256" key="9">
    <source>
        <dbReference type="ARBA" id="ARBA00023002"/>
    </source>
</evidence>
<keyword evidence="10" id="KW-0408">Iron</keyword>
<keyword evidence="3" id="KW-0479">Metal-binding</keyword>
<evidence type="ECO:0000256" key="4">
    <source>
        <dbReference type="ARBA" id="ARBA00022737"/>
    </source>
</evidence>
<feature type="region of interest" description="Disordered" evidence="15">
    <location>
        <begin position="1060"/>
        <end position="1296"/>
    </location>
</feature>
<evidence type="ECO:0000313" key="19">
    <source>
        <dbReference type="EMBL" id="KAG6516894.1"/>
    </source>
</evidence>
<proteinExistence type="predicted"/>
<evidence type="ECO:0000259" key="16">
    <source>
        <dbReference type="PROSITE" id="PS50157"/>
    </source>
</evidence>
<keyword evidence="11" id="KW-0805">Transcription regulation</keyword>
<keyword evidence="4" id="KW-0677">Repeat</keyword>
<keyword evidence="7" id="KW-0156">Chromatin regulator</keyword>
<dbReference type="PROSITE" id="PS51183">
    <property type="entry name" value="JMJN"/>
    <property type="match status" value="1"/>
</dbReference>
<feature type="compositionally biased region" description="Polar residues" evidence="15">
    <location>
        <begin position="95"/>
        <end position="107"/>
    </location>
</feature>
<feature type="region of interest" description="Disordered" evidence="15">
    <location>
        <begin position="750"/>
        <end position="775"/>
    </location>
</feature>
<dbReference type="SMART" id="SM00558">
    <property type="entry name" value="JmjC"/>
    <property type="match status" value="1"/>
</dbReference>
<evidence type="ECO:0000259" key="17">
    <source>
        <dbReference type="PROSITE" id="PS51183"/>
    </source>
</evidence>
<comment type="subcellular location">
    <subcellularLocation>
        <location evidence="2">Nucleus</location>
    </subcellularLocation>
</comment>
<feature type="compositionally biased region" description="Basic and acidic residues" evidence="15">
    <location>
        <begin position="1060"/>
        <end position="1084"/>
    </location>
</feature>
<dbReference type="PROSITE" id="PS00028">
    <property type="entry name" value="ZINC_FINGER_C2H2_1"/>
    <property type="match status" value="3"/>
</dbReference>
<feature type="domain" description="C2H2-type" evidence="16">
    <location>
        <begin position="1350"/>
        <end position="1379"/>
    </location>
</feature>
<comment type="cofactor">
    <cofactor evidence="1">
        <name>Fe(2+)</name>
        <dbReference type="ChEBI" id="CHEBI:29033"/>
    </cofactor>
</comment>
<evidence type="ECO:0000256" key="13">
    <source>
        <dbReference type="ARBA" id="ARBA00023242"/>
    </source>
</evidence>
<dbReference type="GO" id="GO:0034647">
    <property type="term" value="F:histone H3K4me/H3K4me2/H3K4me3 demethylase activity"/>
    <property type="evidence" value="ECO:0007669"/>
    <property type="project" value="TreeGrafter"/>
</dbReference>
<keyword evidence="20" id="KW-1185">Reference proteome</keyword>
<evidence type="ECO:0000256" key="12">
    <source>
        <dbReference type="ARBA" id="ARBA00023163"/>
    </source>
</evidence>
<dbReference type="PANTHER" id="PTHR10694:SF38">
    <property type="entry name" value="LYSINE-SPECIFIC DEMETHYLASE REF6"/>
    <property type="match status" value="1"/>
</dbReference>
<dbReference type="SUPFAM" id="SSF57667">
    <property type="entry name" value="beta-beta-alpha zinc fingers"/>
    <property type="match status" value="2"/>
</dbReference>
<dbReference type="SMART" id="SM00545">
    <property type="entry name" value="JmjN"/>
    <property type="match status" value="1"/>
</dbReference>
<evidence type="ECO:0000256" key="5">
    <source>
        <dbReference type="ARBA" id="ARBA00022771"/>
    </source>
</evidence>
<dbReference type="FunFam" id="3.30.160.60:FF:000763">
    <property type="entry name" value="Probable lysine-specific demethylase ELF6"/>
    <property type="match status" value="1"/>
</dbReference>
<evidence type="ECO:0008006" key="21">
    <source>
        <dbReference type="Google" id="ProtNLM"/>
    </source>
</evidence>
<evidence type="ECO:0000256" key="3">
    <source>
        <dbReference type="ARBA" id="ARBA00022723"/>
    </source>
</evidence>
<comment type="caution">
    <text evidence="19">The sequence shown here is derived from an EMBL/GenBank/DDBJ whole genome shotgun (WGS) entry which is preliminary data.</text>
</comment>
<feature type="compositionally biased region" description="Polar residues" evidence="15">
    <location>
        <begin position="1152"/>
        <end position="1165"/>
    </location>
</feature>
<feature type="compositionally biased region" description="Basic and acidic residues" evidence="15">
    <location>
        <begin position="1110"/>
        <end position="1131"/>
    </location>
</feature>
<feature type="region of interest" description="Disordered" evidence="15">
    <location>
        <begin position="87"/>
        <end position="116"/>
    </location>
</feature>
<keyword evidence="8" id="KW-0223">Dioxygenase</keyword>
<accession>A0A8J5GXN0</accession>
<dbReference type="EMBL" id="JACMSC010000006">
    <property type="protein sequence ID" value="KAG6516894.1"/>
    <property type="molecule type" value="Genomic_DNA"/>
</dbReference>
<protein>
    <recommendedName>
        <fullName evidence="21">Lysine-specific demethylase REF6</fullName>
    </recommendedName>
</protein>
<evidence type="ECO:0000256" key="15">
    <source>
        <dbReference type="SAM" id="MobiDB-lite"/>
    </source>
</evidence>
<feature type="compositionally biased region" description="Polar residues" evidence="15">
    <location>
        <begin position="514"/>
        <end position="544"/>
    </location>
</feature>
<organism evidence="19 20">
    <name type="scientific">Zingiber officinale</name>
    <name type="common">Ginger</name>
    <name type="synonym">Amomum zingiber</name>
    <dbReference type="NCBI Taxonomy" id="94328"/>
    <lineage>
        <taxon>Eukaryota</taxon>
        <taxon>Viridiplantae</taxon>
        <taxon>Streptophyta</taxon>
        <taxon>Embryophyta</taxon>
        <taxon>Tracheophyta</taxon>
        <taxon>Spermatophyta</taxon>
        <taxon>Magnoliopsida</taxon>
        <taxon>Liliopsida</taxon>
        <taxon>Zingiberales</taxon>
        <taxon>Zingiberaceae</taxon>
        <taxon>Zingiber</taxon>
    </lineage>
</organism>
<feature type="compositionally biased region" description="Basic residues" evidence="15">
    <location>
        <begin position="1187"/>
        <end position="1202"/>
    </location>
</feature>